<dbReference type="SMART" id="SM00858">
    <property type="entry name" value="SAF"/>
    <property type="match status" value="1"/>
</dbReference>
<evidence type="ECO:0000256" key="1">
    <source>
        <dbReference type="ARBA" id="ARBA00004418"/>
    </source>
</evidence>
<dbReference type="PANTHER" id="PTHR36307">
    <property type="entry name" value="FLAGELLA BASAL BODY P-RING FORMATION PROTEIN FLGA"/>
    <property type="match status" value="1"/>
</dbReference>
<dbReference type="OrthoDB" id="7619725at2"/>
<dbReference type="RefSeq" id="WP_139836347.1">
    <property type="nucleotide sequence ID" value="NZ_FWXB01000005.1"/>
</dbReference>
<dbReference type="InterPro" id="IPR017585">
    <property type="entry name" value="SAF_FlgA"/>
</dbReference>
<evidence type="ECO:0000256" key="4">
    <source>
        <dbReference type="RuleBase" id="RU362063"/>
    </source>
</evidence>
<reference evidence="6 7" key="1">
    <citation type="submission" date="2017-03" db="EMBL/GenBank/DDBJ databases">
        <authorList>
            <person name="Afonso C.L."/>
            <person name="Miller P.J."/>
            <person name="Scott M.A."/>
            <person name="Spackman E."/>
            <person name="Goraichik I."/>
            <person name="Dimitrov K.M."/>
            <person name="Suarez D.L."/>
            <person name="Swayne D.E."/>
        </authorList>
    </citation>
    <scope>NUCLEOTIDE SEQUENCE [LARGE SCALE GENOMIC DNA]</scope>
    <source>
        <strain evidence="6 7">CECT 7745</strain>
    </source>
</reference>
<dbReference type="Gene3D" id="3.90.1210.10">
    <property type="entry name" value="Antifreeze-like/N-acetylneuraminic acid synthase C-terminal domain"/>
    <property type="match status" value="1"/>
</dbReference>
<keyword evidence="6" id="KW-0966">Cell projection</keyword>
<dbReference type="AlphaFoldDB" id="A0A1X7BQA9"/>
<keyword evidence="6" id="KW-0969">Cilium</keyword>
<feature type="domain" description="SAF" evidence="5">
    <location>
        <begin position="19"/>
        <end position="77"/>
    </location>
</feature>
<dbReference type="Pfam" id="PF13144">
    <property type="entry name" value="ChapFlgA"/>
    <property type="match status" value="1"/>
</dbReference>
<gene>
    <name evidence="6" type="ORF">ROA7745_01686</name>
</gene>
<dbReference type="GO" id="GO:0042597">
    <property type="term" value="C:periplasmic space"/>
    <property type="evidence" value="ECO:0007669"/>
    <property type="project" value="UniProtKB-SubCell"/>
</dbReference>
<evidence type="ECO:0000256" key="2">
    <source>
        <dbReference type="ARBA" id="ARBA00022729"/>
    </source>
</evidence>
<dbReference type="EMBL" id="FWXB01000005">
    <property type="protein sequence ID" value="SMC11866.1"/>
    <property type="molecule type" value="Genomic_DNA"/>
</dbReference>
<comment type="similarity">
    <text evidence="4">Belongs to the FlgA family.</text>
</comment>
<keyword evidence="4" id="KW-1005">Bacterial flagellum biogenesis</keyword>
<protein>
    <recommendedName>
        <fullName evidence="4">Flagella basal body P-ring formation protein FlgA</fullName>
    </recommendedName>
</protein>
<evidence type="ECO:0000313" key="6">
    <source>
        <dbReference type="EMBL" id="SMC11866.1"/>
    </source>
</evidence>
<dbReference type="NCBIfam" id="TIGR03170">
    <property type="entry name" value="flgA_cterm"/>
    <property type="match status" value="1"/>
</dbReference>
<keyword evidence="6" id="KW-0282">Flagellum</keyword>
<name>A0A1X7BQA9_9RHOB</name>
<dbReference type="Gene3D" id="2.30.30.760">
    <property type="match status" value="1"/>
</dbReference>
<dbReference type="GO" id="GO:0044780">
    <property type="term" value="P:bacterial-type flagellum assembly"/>
    <property type="evidence" value="ECO:0007669"/>
    <property type="project" value="InterPro"/>
</dbReference>
<keyword evidence="7" id="KW-1185">Reference proteome</keyword>
<dbReference type="Proteomes" id="UP000193224">
    <property type="component" value="Unassembled WGS sequence"/>
</dbReference>
<feature type="signal peptide" evidence="4">
    <location>
        <begin position="1"/>
        <end position="19"/>
    </location>
</feature>
<feature type="chain" id="PRO_5011821081" description="Flagella basal body P-ring formation protein FlgA" evidence="4">
    <location>
        <begin position="20"/>
        <end position="140"/>
    </location>
</feature>
<evidence type="ECO:0000259" key="5">
    <source>
        <dbReference type="SMART" id="SM00858"/>
    </source>
</evidence>
<comment type="function">
    <text evidence="4">Involved in the assembly process of the P-ring formation. It may associate with FlgF on the rod constituting a structure essential for the P-ring assembly or may act as a modulator protein for the P-ring assembly.</text>
</comment>
<evidence type="ECO:0000313" key="7">
    <source>
        <dbReference type="Proteomes" id="UP000193224"/>
    </source>
</evidence>
<keyword evidence="2 4" id="KW-0732">Signal</keyword>
<sequence length="140" mass="14618">MIKPGLIITCLLFAGQAVADTVLAVRTIRPGGIIMARDVVVEAGNTAGAASDPAEVIGQEARVSLYAGRPIALGNVGPPALVERNQIVPMVFEVNGLRISTEGRSMSRAGAGDFVRVMNLSSRTTVSGRVMPDGRIFVSQ</sequence>
<dbReference type="CDD" id="cd11614">
    <property type="entry name" value="SAF_CpaB_FlgA_like"/>
    <property type="match status" value="1"/>
</dbReference>
<proteinExistence type="inferred from homology"/>
<dbReference type="PANTHER" id="PTHR36307:SF1">
    <property type="entry name" value="FLAGELLA BASAL BODY P-RING FORMATION PROTEIN FLGA"/>
    <property type="match status" value="1"/>
</dbReference>
<accession>A0A1X7BQA9</accession>
<organism evidence="6 7">
    <name type="scientific">Roseovarius aestuarii</name>
    <dbReference type="NCBI Taxonomy" id="475083"/>
    <lineage>
        <taxon>Bacteria</taxon>
        <taxon>Pseudomonadati</taxon>
        <taxon>Pseudomonadota</taxon>
        <taxon>Alphaproteobacteria</taxon>
        <taxon>Rhodobacterales</taxon>
        <taxon>Roseobacteraceae</taxon>
        <taxon>Roseovarius</taxon>
    </lineage>
</organism>
<evidence type="ECO:0000256" key="3">
    <source>
        <dbReference type="ARBA" id="ARBA00022764"/>
    </source>
</evidence>
<comment type="subcellular location">
    <subcellularLocation>
        <location evidence="1 4">Periplasm</location>
    </subcellularLocation>
</comment>
<dbReference type="InterPro" id="IPR039246">
    <property type="entry name" value="Flagellar_FlgA"/>
</dbReference>
<dbReference type="InterPro" id="IPR013974">
    <property type="entry name" value="SAF"/>
</dbReference>
<keyword evidence="3 4" id="KW-0574">Periplasm</keyword>